<dbReference type="Gene3D" id="1.10.472.10">
    <property type="entry name" value="Cyclin-like"/>
    <property type="match status" value="1"/>
</dbReference>
<dbReference type="PANTHER" id="PTHR15615:SF118">
    <property type="entry name" value="CYCLIN, HYPOTHETICAL (EUROFUNG)"/>
    <property type="match status" value="1"/>
</dbReference>
<dbReference type="OrthoDB" id="442243at2759"/>
<dbReference type="GO" id="GO:0019901">
    <property type="term" value="F:protein kinase binding"/>
    <property type="evidence" value="ECO:0007669"/>
    <property type="project" value="InterPro"/>
</dbReference>
<gene>
    <name evidence="2" type="ORF">CIMG_09044</name>
</gene>
<dbReference type="VEuPathDB" id="FungiDB:CIMG_09044"/>
<evidence type="ECO:0000256" key="1">
    <source>
        <dbReference type="SAM" id="MobiDB-lite"/>
    </source>
</evidence>
<dbReference type="Pfam" id="PF08613">
    <property type="entry name" value="Cyclin"/>
    <property type="match status" value="1"/>
</dbReference>
<dbReference type="EMBL" id="GG704915">
    <property type="protein sequence ID" value="EAS27840.1"/>
    <property type="molecule type" value="Genomic_DNA"/>
</dbReference>
<dbReference type="PANTHER" id="PTHR15615">
    <property type="match status" value="1"/>
</dbReference>
<feature type="compositionally biased region" description="Low complexity" evidence="1">
    <location>
        <begin position="98"/>
        <end position="112"/>
    </location>
</feature>
<dbReference type="AlphaFoldDB" id="A0A0E1RUM3"/>
<reference evidence="3" key="2">
    <citation type="journal article" date="2010" name="Genome Res.">
        <title>Population genomic sequencing of Coccidioides fungi reveals recent hybridization and transposon control.</title>
        <authorList>
            <person name="Neafsey D.E."/>
            <person name="Barker B.M."/>
            <person name="Sharpton T.J."/>
            <person name="Stajich J.E."/>
            <person name="Park D.J."/>
            <person name="Whiston E."/>
            <person name="Hung C.-Y."/>
            <person name="McMahan C."/>
            <person name="White J."/>
            <person name="Sykes S."/>
            <person name="Heiman D."/>
            <person name="Young S."/>
            <person name="Zeng Q."/>
            <person name="Abouelleil A."/>
            <person name="Aftuck L."/>
            <person name="Bessette D."/>
            <person name="Brown A."/>
            <person name="FitzGerald M."/>
            <person name="Lui A."/>
            <person name="Macdonald J.P."/>
            <person name="Priest M."/>
            <person name="Orbach M.J."/>
            <person name="Galgiani J.N."/>
            <person name="Kirkland T.N."/>
            <person name="Cole G.T."/>
            <person name="Birren B.W."/>
            <person name="Henn M.R."/>
            <person name="Taylor J.W."/>
            <person name="Rounsley S.D."/>
        </authorList>
    </citation>
    <scope>GENOME REANNOTATION</scope>
    <source>
        <strain evidence="3">RS</strain>
    </source>
</reference>
<dbReference type="GO" id="GO:0005634">
    <property type="term" value="C:nucleus"/>
    <property type="evidence" value="ECO:0007669"/>
    <property type="project" value="TreeGrafter"/>
</dbReference>
<dbReference type="KEGG" id="cim:CIMG_09044"/>
<dbReference type="Proteomes" id="UP000001261">
    <property type="component" value="Unassembled WGS sequence"/>
</dbReference>
<name>A0A0E1RUM3_COCIM</name>
<proteinExistence type="predicted"/>
<accession>A0A0E1RUM3</accession>
<dbReference type="STRING" id="246410.A0A0E1RUM3"/>
<evidence type="ECO:0000313" key="2">
    <source>
        <dbReference type="EMBL" id="EAS27840.1"/>
    </source>
</evidence>
<dbReference type="GO" id="GO:0000307">
    <property type="term" value="C:cyclin-dependent protein kinase holoenzyme complex"/>
    <property type="evidence" value="ECO:0007669"/>
    <property type="project" value="TreeGrafter"/>
</dbReference>
<dbReference type="InterPro" id="IPR013922">
    <property type="entry name" value="Cyclin_PHO80-like"/>
</dbReference>
<dbReference type="OMA" id="GFKKWVT"/>
<dbReference type="RefSeq" id="XP_001239423.1">
    <property type="nucleotide sequence ID" value="XM_001239422.2"/>
</dbReference>
<keyword evidence="3" id="KW-1185">Reference proteome</keyword>
<evidence type="ECO:0000313" key="3">
    <source>
        <dbReference type="Proteomes" id="UP000001261"/>
    </source>
</evidence>
<dbReference type="GO" id="GO:0016538">
    <property type="term" value="F:cyclin-dependent protein serine/threonine kinase regulator activity"/>
    <property type="evidence" value="ECO:0007669"/>
    <property type="project" value="TreeGrafter"/>
</dbReference>
<feature type="region of interest" description="Disordered" evidence="1">
    <location>
        <begin position="80"/>
        <end position="117"/>
    </location>
</feature>
<sequence length="630" mass="69188">MLHLPLPTWTEPPFTNRPAREPPTYKQATGLEASANALSSSTEFHYGLSTPPKDMTDLAFPLSHGGHGYKFPGPLHTNISNVPMAPSVSEPKVVTQGSRQQQPPSLTSQLPESEPKPAKESSIAIYLQVPSSICENGGSLADFAAQITCLFWFAKASKLKQIEDGASSPYYNLPPLDPESMPSIGFRKWMTTILSTTQVSRNVVLLALLFVYRLKKFNPSVRGKRGSEFRLMTIALMMGNKFLDDNTYTNKTWAEVSGIAIQEIHVMEVEFLSNVRYNLFVTKEEWEKWHSKLRIFALYFDRASRMPQDTLSQQPRTPILQISPSLTPMSGSPITLPQPKIPTLPSPPATNSSGVSFPLPIVHSPATVEPLMNNRKRSWDGQADAHPVKKLAGSNNRVQPISSHVLYPTSVPPLSTSACSTLSSMSTGTVGSQPSVRVPQLPTCQLPTPALTISTNPLPCNGATLSNQLPVPVARAMSAVYAPPGTWPQQPITPTSLAPLPINLPSVPAIVPDLNRRSSPYPINSSTDISPALSAYSSHTPTRLSPISVLDRNSPYRPVRAVNTLLYPPPSASLQQPRHLPMDMMHYQPLSKSITERRTGVLPYYPQPDGWSEQPYTPTRSVPRMFQRTT</sequence>
<organism evidence="2 3">
    <name type="scientific">Coccidioides immitis (strain RS)</name>
    <name type="common">Valley fever fungus</name>
    <dbReference type="NCBI Taxonomy" id="246410"/>
    <lineage>
        <taxon>Eukaryota</taxon>
        <taxon>Fungi</taxon>
        <taxon>Dikarya</taxon>
        <taxon>Ascomycota</taxon>
        <taxon>Pezizomycotina</taxon>
        <taxon>Eurotiomycetes</taxon>
        <taxon>Eurotiomycetidae</taxon>
        <taxon>Onygenales</taxon>
        <taxon>Onygenaceae</taxon>
        <taxon>Coccidioides</taxon>
    </lineage>
</organism>
<protein>
    <submittedName>
        <fullName evidence="2">Mucin</fullName>
    </submittedName>
</protein>
<feature type="region of interest" description="Disordered" evidence="1">
    <location>
        <begin position="1"/>
        <end position="24"/>
    </location>
</feature>
<dbReference type="CDD" id="cd20557">
    <property type="entry name" value="CYCLIN_ScPCL1-like"/>
    <property type="match status" value="1"/>
</dbReference>
<dbReference type="GeneID" id="4558326"/>
<reference evidence="3" key="1">
    <citation type="journal article" date="2009" name="Genome Res.">
        <title>Comparative genomic analyses of the human fungal pathogens Coccidioides and their relatives.</title>
        <authorList>
            <person name="Sharpton T.J."/>
            <person name="Stajich J.E."/>
            <person name="Rounsley S.D."/>
            <person name="Gardner M.J."/>
            <person name="Wortman J.R."/>
            <person name="Jordar V.S."/>
            <person name="Maiti R."/>
            <person name="Kodira C.D."/>
            <person name="Neafsey D.E."/>
            <person name="Zeng Q."/>
            <person name="Hung C.-Y."/>
            <person name="McMahan C."/>
            <person name="Muszewska A."/>
            <person name="Grynberg M."/>
            <person name="Mandel M.A."/>
            <person name="Kellner E.M."/>
            <person name="Barker B.M."/>
            <person name="Galgiani J.N."/>
            <person name="Orbach M.J."/>
            <person name="Kirkland T.N."/>
            <person name="Cole G.T."/>
            <person name="Henn M.R."/>
            <person name="Birren B.W."/>
            <person name="Taylor J.W."/>
        </authorList>
    </citation>
    <scope>NUCLEOTIDE SEQUENCE [LARGE SCALE GENOMIC DNA]</scope>
    <source>
        <strain evidence="3">RS</strain>
    </source>
</reference>
<dbReference type="InParanoid" id="A0A0E1RUM3"/>